<evidence type="ECO:0000256" key="3">
    <source>
        <dbReference type="ARBA" id="ARBA00022723"/>
    </source>
</evidence>
<comment type="caution">
    <text evidence="9">The sequence shown here is derived from an EMBL/GenBank/DDBJ whole genome shotgun (WGS) entry which is preliminary data.</text>
</comment>
<keyword evidence="10" id="KW-1185">Reference proteome</keyword>
<evidence type="ECO:0000259" key="8">
    <source>
        <dbReference type="SMART" id="SM00479"/>
    </source>
</evidence>
<proteinExistence type="inferred from homology"/>
<dbReference type="PANTHER" id="PTHR13058:SF19">
    <property type="entry name" value="LD40940P"/>
    <property type="match status" value="1"/>
</dbReference>
<protein>
    <recommendedName>
        <fullName evidence="8">Exonuclease domain-containing protein</fullName>
    </recommendedName>
</protein>
<sequence>MEDIQTFVFMDLETTGLPDHLSLGVFKRVQNRLTLSFNPCKLISSESEIITGLSNEALENMGRFSEKTVKAINLFLGHHPQPVCLVAHNGDGFDYPILQRAIQNAKSSLNEGVLCIDSLKMFAELLQDPKAEASDLSITTLENKDEFDNSLEPNTGHPALDRALMIQKINETTPKKRRIDSVEDTDLNSVNLKRNKQFQCRRKLNFSLKLEDIYQRITKKTAANAHNADYDNSMTLVCVASLGDKFIEWANKNAKRFQEVIPMTPGRKLGQK</sequence>
<dbReference type="InterPro" id="IPR040393">
    <property type="entry name" value="TREX1/2"/>
</dbReference>
<name>A0A834MAD7_RHYFE</name>
<evidence type="ECO:0000256" key="1">
    <source>
        <dbReference type="ARBA" id="ARBA00001946"/>
    </source>
</evidence>
<dbReference type="GO" id="GO:0005737">
    <property type="term" value="C:cytoplasm"/>
    <property type="evidence" value="ECO:0007669"/>
    <property type="project" value="TreeGrafter"/>
</dbReference>
<keyword evidence="5" id="KW-0269">Exonuclease</keyword>
<gene>
    <name evidence="9" type="ORF">GWI33_016425</name>
</gene>
<dbReference type="PANTHER" id="PTHR13058">
    <property type="entry name" value="THREE PRIME REPAIR EXONUCLEASE 1, 2"/>
    <property type="match status" value="1"/>
</dbReference>
<dbReference type="GO" id="GO:0003676">
    <property type="term" value="F:nucleic acid binding"/>
    <property type="evidence" value="ECO:0007669"/>
    <property type="project" value="InterPro"/>
</dbReference>
<dbReference type="SUPFAM" id="SSF53098">
    <property type="entry name" value="Ribonuclease H-like"/>
    <property type="match status" value="1"/>
</dbReference>
<dbReference type="Gene3D" id="3.30.420.10">
    <property type="entry name" value="Ribonuclease H-like superfamily/Ribonuclease H"/>
    <property type="match status" value="1"/>
</dbReference>
<keyword evidence="2" id="KW-0540">Nuclease</keyword>
<dbReference type="Proteomes" id="UP000625711">
    <property type="component" value="Unassembled WGS sequence"/>
</dbReference>
<evidence type="ECO:0000256" key="4">
    <source>
        <dbReference type="ARBA" id="ARBA00022801"/>
    </source>
</evidence>
<evidence type="ECO:0000313" key="9">
    <source>
        <dbReference type="EMBL" id="KAF7270629.1"/>
    </source>
</evidence>
<dbReference type="OrthoDB" id="10250935at2759"/>
<accession>A0A834MAD7</accession>
<dbReference type="InterPro" id="IPR012337">
    <property type="entry name" value="RNaseH-like_sf"/>
</dbReference>
<evidence type="ECO:0000313" key="10">
    <source>
        <dbReference type="Proteomes" id="UP000625711"/>
    </source>
</evidence>
<comment type="similarity">
    <text evidence="7">Belongs to the exonuclease superfamily. TREX family.</text>
</comment>
<dbReference type="SMART" id="SM00479">
    <property type="entry name" value="EXOIII"/>
    <property type="match status" value="1"/>
</dbReference>
<evidence type="ECO:0000256" key="5">
    <source>
        <dbReference type="ARBA" id="ARBA00022839"/>
    </source>
</evidence>
<dbReference type="AlphaFoldDB" id="A0A834MAD7"/>
<evidence type="ECO:0000256" key="2">
    <source>
        <dbReference type="ARBA" id="ARBA00022722"/>
    </source>
</evidence>
<dbReference type="EMBL" id="JAACXV010014075">
    <property type="protein sequence ID" value="KAF7270629.1"/>
    <property type="molecule type" value="Genomic_DNA"/>
</dbReference>
<comment type="cofactor">
    <cofactor evidence="1">
        <name>Mg(2+)</name>
        <dbReference type="ChEBI" id="CHEBI:18420"/>
    </cofactor>
</comment>
<keyword evidence="4" id="KW-0378">Hydrolase</keyword>
<dbReference type="InterPro" id="IPR013520">
    <property type="entry name" value="Ribonucl_H"/>
</dbReference>
<evidence type="ECO:0000256" key="7">
    <source>
        <dbReference type="ARBA" id="ARBA00025769"/>
    </source>
</evidence>
<organism evidence="9 10">
    <name type="scientific">Rhynchophorus ferrugineus</name>
    <name type="common">Red palm weevil</name>
    <name type="synonym">Curculio ferrugineus</name>
    <dbReference type="NCBI Taxonomy" id="354439"/>
    <lineage>
        <taxon>Eukaryota</taxon>
        <taxon>Metazoa</taxon>
        <taxon>Ecdysozoa</taxon>
        <taxon>Arthropoda</taxon>
        <taxon>Hexapoda</taxon>
        <taxon>Insecta</taxon>
        <taxon>Pterygota</taxon>
        <taxon>Neoptera</taxon>
        <taxon>Endopterygota</taxon>
        <taxon>Coleoptera</taxon>
        <taxon>Polyphaga</taxon>
        <taxon>Cucujiformia</taxon>
        <taxon>Curculionidae</taxon>
        <taxon>Dryophthorinae</taxon>
        <taxon>Rhynchophorus</taxon>
    </lineage>
</organism>
<dbReference type="GO" id="GO:0006308">
    <property type="term" value="P:DNA catabolic process"/>
    <property type="evidence" value="ECO:0007669"/>
    <property type="project" value="TreeGrafter"/>
</dbReference>
<evidence type="ECO:0000256" key="6">
    <source>
        <dbReference type="ARBA" id="ARBA00022842"/>
    </source>
</evidence>
<keyword evidence="3" id="KW-0479">Metal-binding</keyword>
<dbReference type="GO" id="GO:0008296">
    <property type="term" value="F:3'-5'-DNA exonuclease activity"/>
    <property type="evidence" value="ECO:0007669"/>
    <property type="project" value="TreeGrafter"/>
</dbReference>
<feature type="domain" description="Exonuclease" evidence="8">
    <location>
        <begin position="6"/>
        <end position="248"/>
    </location>
</feature>
<dbReference type="InterPro" id="IPR036397">
    <property type="entry name" value="RNaseH_sf"/>
</dbReference>
<keyword evidence="6" id="KW-0460">Magnesium</keyword>
<dbReference type="GO" id="GO:0046872">
    <property type="term" value="F:metal ion binding"/>
    <property type="evidence" value="ECO:0007669"/>
    <property type="project" value="UniProtKB-KW"/>
</dbReference>
<reference evidence="9" key="1">
    <citation type="submission" date="2020-08" db="EMBL/GenBank/DDBJ databases">
        <title>Genome sequencing and assembly of the red palm weevil Rhynchophorus ferrugineus.</title>
        <authorList>
            <person name="Dias G.B."/>
            <person name="Bergman C.M."/>
            <person name="Manee M."/>
        </authorList>
    </citation>
    <scope>NUCLEOTIDE SEQUENCE</scope>
    <source>
        <strain evidence="9">AA-2017</strain>
        <tissue evidence="9">Whole larva</tissue>
    </source>
</reference>